<dbReference type="Proteomes" id="UP000245657">
    <property type="component" value="Unassembled WGS sequence"/>
</dbReference>
<evidence type="ECO:0000313" key="2">
    <source>
        <dbReference type="EMBL" id="PWR74127.1"/>
    </source>
</evidence>
<sequence>MNKVLTSVVLVILALVLPMNADSLNIGGPYTIGDQITISGETNFNTDNKVLVEVYPASFGPTKKYDPTMSGGNSTVVPVVKDETGTFFWSANMSSAGWSPDQYMVRAEVIGKDFIETSIITLIEKNKPDTPHSIVSMNASSSPNQEDTASQKTGNNASEQNLTNS</sequence>
<dbReference type="RefSeq" id="WP_109967406.1">
    <property type="nucleotide sequence ID" value="NZ_CP176093.1"/>
</dbReference>
<organism evidence="2 3">
    <name type="scientific">Methanospirillum lacunae</name>
    <dbReference type="NCBI Taxonomy" id="668570"/>
    <lineage>
        <taxon>Archaea</taxon>
        <taxon>Methanobacteriati</taxon>
        <taxon>Methanobacteriota</taxon>
        <taxon>Stenosarchaea group</taxon>
        <taxon>Methanomicrobia</taxon>
        <taxon>Methanomicrobiales</taxon>
        <taxon>Methanospirillaceae</taxon>
        <taxon>Methanospirillum</taxon>
    </lineage>
</organism>
<dbReference type="AlphaFoldDB" id="A0A2V2NCQ3"/>
<dbReference type="GeneID" id="97549493"/>
<feature type="compositionally biased region" description="Polar residues" evidence="1">
    <location>
        <begin position="133"/>
        <end position="165"/>
    </location>
</feature>
<protein>
    <submittedName>
        <fullName evidence="2">Uncharacterized protein</fullName>
    </submittedName>
</protein>
<proteinExistence type="predicted"/>
<name>A0A2V2NCQ3_9EURY</name>
<comment type="caution">
    <text evidence="2">The sequence shown here is derived from an EMBL/GenBank/DDBJ whole genome shotgun (WGS) entry which is preliminary data.</text>
</comment>
<dbReference type="OrthoDB" id="383524at2157"/>
<evidence type="ECO:0000256" key="1">
    <source>
        <dbReference type="SAM" id="MobiDB-lite"/>
    </source>
</evidence>
<dbReference type="EMBL" id="QGMY01000002">
    <property type="protein sequence ID" value="PWR74127.1"/>
    <property type="molecule type" value="Genomic_DNA"/>
</dbReference>
<feature type="region of interest" description="Disordered" evidence="1">
    <location>
        <begin position="130"/>
        <end position="165"/>
    </location>
</feature>
<reference evidence="2 3" key="1">
    <citation type="submission" date="2018-05" db="EMBL/GenBank/DDBJ databases">
        <title>Draft genome of Methanospirillum lacunae Ki8-1.</title>
        <authorList>
            <person name="Dueholm M.S."/>
            <person name="Nielsen P.H."/>
            <person name="Bakmann L.F."/>
            <person name="Otzen D.E."/>
        </authorList>
    </citation>
    <scope>NUCLEOTIDE SEQUENCE [LARGE SCALE GENOMIC DNA]</scope>
    <source>
        <strain evidence="2 3">Ki8-1</strain>
    </source>
</reference>
<evidence type="ECO:0000313" key="3">
    <source>
        <dbReference type="Proteomes" id="UP000245657"/>
    </source>
</evidence>
<accession>A0A2V2NCQ3</accession>
<keyword evidence="3" id="KW-1185">Reference proteome</keyword>
<gene>
    <name evidence="2" type="ORF">DK846_02940</name>
</gene>